<feature type="signal peptide" evidence="6">
    <location>
        <begin position="1"/>
        <end position="19"/>
    </location>
</feature>
<dbReference type="GO" id="GO:0030288">
    <property type="term" value="C:outer membrane-bounded periplasmic space"/>
    <property type="evidence" value="ECO:0007669"/>
    <property type="project" value="InterPro"/>
</dbReference>
<evidence type="ECO:0000256" key="1">
    <source>
        <dbReference type="ARBA" id="ARBA00022475"/>
    </source>
</evidence>
<dbReference type="AlphaFoldDB" id="A0AA48GX78"/>
<evidence type="ECO:0000256" key="2">
    <source>
        <dbReference type="ARBA" id="ARBA00022729"/>
    </source>
</evidence>
<dbReference type="SUPFAM" id="SSF52964">
    <property type="entry name" value="TolB, N-terminal domain"/>
    <property type="match status" value="1"/>
</dbReference>
<dbReference type="Proteomes" id="UP001238179">
    <property type="component" value="Chromosome"/>
</dbReference>
<evidence type="ECO:0008006" key="9">
    <source>
        <dbReference type="Google" id="ProtNLM"/>
    </source>
</evidence>
<keyword evidence="4" id="KW-0564">Palmitate</keyword>
<organism evidence="7 8">
    <name type="scientific">Mesoterricola silvestris</name>
    <dbReference type="NCBI Taxonomy" id="2927979"/>
    <lineage>
        <taxon>Bacteria</taxon>
        <taxon>Pseudomonadati</taxon>
        <taxon>Acidobacteriota</taxon>
        <taxon>Holophagae</taxon>
        <taxon>Holophagales</taxon>
        <taxon>Holophagaceae</taxon>
        <taxon>Mesoterricola</taxon>
    </lineage>
</organism>
<evidence type="ECO:0000256" key="4">
    <source>
        <dbReference type="ARBA" id="ARBA00023139"/>
    </source>
</evidence>
<dbReference type="KEGG" id="msil:METEAL_11870"/>
<keyword evidence="1" id="KW-1003">Cell membrane</keyword>
<evidence type="ECO:0000256" key="5">
    <source>
        <dbReference type="ARBA" id="ARBA00023288"/>
    </source>
</evidence>
<proteinExistence type="predicted"/>
<evidence type="ECO:0000256" key="3">
    <source>
        <dbReference type="ARBA" id="ARBA00023136"/>
    </source>
</evidence>
<evidence type="ECO:0000256" key="6">
    <source>
        <dbReference type="SAM" id="SignalP"/>
    </source>
</evidence>
<keyword evidence="5" id="KW-0449">Lipoprotein</keyword>
<keyword evidence="8" id="KW-1185">Reference proteome</keyword>
<evidence type="ECO:0000313" key="7">
    <source>
        <dbReference type="EMBL" id="BDU72013.1"/>
    </source>
</evidence>
<protein>
    <recommendedName>
        <fullName evidence="9">Curli production assembly protein CsgG</fullName>
    </recommendedName>
</protein>
<feature type="chain" id="PRO_5041251151" description="Curli production assembly protein CsgG" evidence="6">
    <location>
        <begin position="20"/>
        <end position="314"/>
    </location>
</feature>
<dbReference type="PANTHER" id="PTHR41164:SF1">
    <property type="entry name" value="CURLI PRODUCTION ASSEMBLY_TRANSPORT COMPONENT CSGG"/>
    <property type="match status" value="1"/>
</dbReference>
<gene>
    <name evidence="7" type="ORF">METEAL_11870</name>
</gene>
<dbReference type="InterPro" id="IPR005534">
    <property type="entry name" value="Curli_assmbl/transp-comp_CsgG"/>
</dbReference>
<evidence type="ECO:0000313" key="8">
    <source>
        <dbReference type="Proteomes" id="UP001238179"/>
    </source>
</evidence>
<reference evidence="8" key="1">
    <citation type="journal article" date="2023" name="Int. J. Syst. Evol. Microbiol.">
        <title>Mesoterricola silvestris gen. nov., sp. nov., Mesoterricola sediminis sp. nov., Geothrix oryzae sp. nov., Geothrix edaphica sp. nov., Geothrix rubra sp. nov., and Geothrix limicola sp. nov., six novel members of Acidobacteriota isolated from soils.</title>
        <authorList>
            <person name="Itoh H."/>
            <person name="Sugisawa Y."/>
            <person name="Mise K."/>
            <person name="Xu Z."/>
            <person name="Kuniyasu M."/>
            <person name="Ushijima N."/>
            <person name="Kawano K."/>
            <person name="Kobayashi E."/>
            <person name="Shiratori Y."/>
            <person name="Masuda Y."/>
            <person name="Senoo K."/>
        </authorList>
    </citation>
    <scope>NUCLEOTIDE SEQUENCE [LARGE SCALE GENOMIC DNA]</scope>
    <source>
        <strain evidence="8">W79</strain>
    </source>
</reference>
<accession>A0AA48GX78</accession>
<dbReference type="Pfam" id="PF03783">
    <property type="entry name" value="CsgG"/>
    <property type="match status" value="1"/>
</dbReference>
<dbReference type="EMBL" id="AP027080">
    <property type="protein sequence ID" value="BDU72013.1"/>
    <property type="molecule type" value="Genomic_DNA"/>
</dbReference>
<keyword evidence="2 6" id="KW-0732">Signal</keyword>
<name>A0AA48GX78_9BACT</name>
<dbReference type="Gene3D" id="3.40.50.10610">
    <property type="entry name" value="ABC-type transport auxiliary lipoprotein component"/>
    <property type="match status" value="1"/>
</dbReference>
<sequence>MKTPTALGALLLLAGCATVSTPRYEPVQAPAPGPAAAPPQAGKVLRRKIAVARFTNETRYGKSLLVDQNDDPLGKQASDMISNRLIASGQFLVFERPDLQKVRKEQHLSGQENLVGVDTLLVGAVTEFGRSDSGKVGFLSATRNQVARAKVEVRLLDVRTGQAFFTATGTGEANTETGSIAGYGSRADYDATLNDRAIGAAVSDLMNTIVRSLGDRPWTSDLLKVEGTRAYVSGGERQGLRVGDALAVMLQGAKVKSQQTGFEITLPGTRVAGLKVVSLFGDSEANEGAVCEVVDGSIPASGTLYVTDAKEIRK</sequence>
<keyword evidence="3" id="KW-0472">Membrane</keyword>
<dbReference type="PROSITE" id="PS51257">
    <property type="entry name" value="PROKAR_LIPOPROTEIN"/>
    <property type="match status" value="1"/>
</dbReference>
<dbReference type="RefSeq" id="WP_316414915.1">
    <property type="nucleotide sequence ID" value="NZ_AP027080.1"/>
</dbReference>
<dbReference type="PANTHER" id="PTHR41164">
    <property type="entry name" value="CURLI PRODUCTION ASSEMBLY/TRANSPORT COMPONENT CSGG"/>
    <property type="match status" value="1"/>
</dbReference>